<comment type="caution">
    <text evidence="1">The sequence shown here is derived from an EMBL/GenBank/DDBJ whole genome shotgun (WGS) entry which is preliminary data.</text>
</comment>
<accession>A0AB34JMZ9</accession>
<dbReference type="EMBL" id="JBGBPQ010000007">
    <property type="protein sequence ID" value="KAL1522069.1"/>
    <property type="molecule type" value="Genomic_DNA"/>
</dbReference>
<evidence type="ECO:0000313" key="1">
    <source>
        <dbReference type="EMBL" id="KAL1522069.1"/>
    </source>
</evidence>
<gene>
    <name evidence="1" type="ORF">AB1Y20_021712</name>
</gene>
<protein>
    <submittedName>
        <fullName evidence="1">Uncharacterized protein</fullName>
    </submittedName>
</protein>
<proteinExistence type="predicted"/>
<dbReference type="Proteomes" id="UP001515480">
    <property type="component" value="Unassembled WGS sequence"/>
</dbReference>
<keyword evidence="2" id="KW-1185">Reference proteome</keyword>
<evidence type="ECO:0000313" key="2">
    <source>
        <dbReference type="Proteomes" id="UP001515480"/>
    </source>
</evidence>
<name>A0AB34JMZ9_PRYPA</name>
<dbReference type="AlphaFoldDB" id="A0AB34JMZ9"/>
<organism evidence="1 2">
    <name type="scientific">Prymnesium parvum</name>
    <name type="common">Toxic golden alga</name>
    <dbReference type="NCBI Taxonomy" id="97485"/>
    <lineage>
        <taxon>Eukaryota</taxon>
        <taxon>Haptista</taxon>
        <taxon>Haptophyta</taxon>
        <taxon>Prymnesiophyceae</taxon>
        <taxon>Prymnesiales</taxon>
        <taxon>Prymnesiaceae</taxon>
        <taxon>Prymnesium</taxon>
    </lineage>
</organism>
<sequence length="75" mass="8218">MRIAFQQAQNEINTLGICLTFVEQSTCTDSSDMIIVAKFDVGVLTKQYRTVPPNHLRGTSSMSEYCRAGEVASSA</sequence>
<reference evidence="1 2" key="1">
    <citation type="journal article" date="2024" name="Science">
        <title>Giant polyketide synthase enzymes in the biosynthesis of giant marine polyether toxins.</title>
        <authorList>
            <person name="Fallon T.R."/>
            <person name="Shende V.V."/>
            <person name="Wierzbicki I.H."/>
            <person name="Pendleton A.L."/>
            <person name="Watervoot N.F."/>
            <person name="Auber R.P."/>
            <person name="Gonzalez D.J."/>
            <person name="Wisecaver J.H."/>
            <person name="Moore B.S."/>
        </authorList>
    </citation>
    <scope>NUCLEOTIDE SEQUENCE [LARGE SCALE GENOMIC DNA]</scope>
    <source>
        <strain evidence="1 2">12B1</strain>
    </source>
</reference>